<dbReference type="PANTHER" id="PTHR36444">
    <property type="entry name" value="TRANSCRIPTIONAL REGULATOR PROTEIN YOBU-RELATED"/>
    <property type="match status" value="1"/>
</dbReference>
<protein>
    <submittedName>
        <fullName evidence="2">Putative transcriptional regulator YdeE</fullName>
    </submittedName>
</protein>
<evidence type="ECO:0000313" key="3">
    <source>
        <dbReference type="Proteomes" id="UP000253090"/>
    </source>
</evidence>
<comment type="caution">
    <text evidence="2">The sequence shown here is derived from an EMBL/GenBank/DDBJ whole genome shotgun (WGS) entry which is preliminary data.</text>
</comment>
<dbReference type="Gene3D" id="3.20.80.10">
    <property type="entry name" value="Regulatory factor, effector binding domain"/>
    <property type="match status" value="1"/>
</dbReference>
<dbReference type="InterPro" id="IPR053182">
    <property type="entry name" value="YobU-like_regulator"/>
</dbReference>
<sequence length="168" mass="18682">MMTTKYVGQTEIRLAGIGARTTNAAEAGPNGCLPELWSRYYRENISAVVGEENPKTLYALYTDYESDASGAYTVIIGHEIRETAKVRESGSESGIAIQQAVIPTSDYLVFQSRRGPVQNVVAEAWGQIWAYFQDSVEKRTFTGDYEVYDLQDFDPGNAVVLIYIAVKF</sequence>
<evidence type="ECO:0000313" key="2">
    <source>
        <dbReference type="EMBL" id="RCX16764.1"/>
    </source>
</evidence>
<dbReference type="EMBL" id="QPJW01000011">
    <property type="protein sequence ID" value="RCX16764.1"/>
    <property type="molecule type" value="Genomic_DNA"/>
</dbReference>
<dbReference type="Pfam" id="PF14526">
    <property type="entry name" value="Cass2"/>
    <property type="match status" value="1"/>
</dbReference>
<dbReference type="Proteomes" id="UP000253090">
    <property type="component" value="Unassembled WGS sequence"/>
</dbReference>
<feature type="domain" description="AraC effector-binding" evidence="1">
    <location>
        <begin position="2"/>
        <end position="167"/>
    </location>
</feature>
<dbReference type="PANTHER" id="PTHR36444:SF2">
    <property type="entry name" value="TRANSCRIPTIONAL REGULATOR PROTEIN YOBU-RELATED"/>
    <property type="match status" value="1"/>
</dbReference>
<dbReference type="InterPro" id="IPR010499">
    <property type="entry name" value="AraC_E-bd"/>
</dbReference>
<dbReference type="InterPro" id="IPR011256">
    <property type="entry name" value="Reg_factor_effector_dom_sf"/>
</dbReference>
<name>A0A369BAR0_9BACL</name>
<keyword evidence="3" id="KW-1185">Reference proteome</keyword>
<accession>A0A369BAR0</accession>
<dbReference type="InterPro" id="IPR029441">
    <property type="entry name" value="Cass2"/>
</dbReference>
<reference evidence="2 3" key="1">
    <citation type="submission" date="2018-07" db="EMBL/GenBank/DDBJ databases">
        <title>Genomic Encyclopedia of Type Strains, Phase III (KMG-III): the genomes of soil and plant-associated and newly described type strains.</title>
        <authorList>
            <person name="Whitman W."/>
        </authorList>
    </citation>
    <scope>NUCLEOTIDE SEQUENCE [LARGE SCALE GENOMIC DNA]</scope>
    <source>
        <strain evidence="2 3">CECT 8333</strain>
    </source>
</reference>
<proteinExistence type="predicted"/>
<gene>
    <name evidence="2" type="ORF">DFP94_111111</name>
</gene>
<dbReference type="AlphaFoldDB" id="A0A369BAR0"/>
<dbReference type="RefSeq" id="WP_342768267.1">
    <property type="nucleotide sequence ID" value="NZ_QPJW01000011.1"/>
</dbReference>
<dbReference type="SUPFAM" id="SSF55136">
    <property type="entry name" value="Probable bacterial effector-binding domain"/>
    <property type="match status" value="1"/>
</dbReference>
<organism evidence="2 3">
    <name type="scientific">Fontibacillus phaseoli</name>
    <dbReference type="NCBI Taxonomy" id="1416533"/>
    <lineage>
        <taxon>Bacteria</taxon>
        <taxon>Bacillati</taxon>
        <taxon>Bacillota</taxon>
        <taxon>Bacilli</taxon>
        <taxon>Bacillales</taxon>
        <taxon>Paenibacillaceae</taxon>
        <taxon>Fontibacillus</taxon>
    </lineage>
</organism>
<evidence type="ECO:0000259" key="1">
    <source>
        <dbReference type="SMART" id="SM00871"/>
    </source>
</evidence>
<dbReference type="SMART" id="SM00871">
    <property type="entry name" value="AraC_E_bind"/>
    <property type="match status" value="1"/>
</dbReference>